<evidence type="ECO:0000313" key="2">
    <source>
        <dbReference type="Proteomes" id="UP000823749"/>
    </source>
</evidence>
<name>A0AAV6IXQ0_9ERIC</name>
<dbReference type="Proteomes" id="UP000823749">
    <property type="component" value="Chromosome 9"/>
</dbReference>
<reference evidence="1" key="1">
    <citation type="submission" date="2020-08" db="EMBL/GenBank/DDBJ databases">
        <title>Plant Genome Project.</title>
        <authorList>
            <person name="Zhang R.-G."/>
        </authorList>
    </citation>
    <scope>NUCLEOTIDE SEQUENCE</scope>
    <source>
        <strain evidence="1">WSP0</strain>
        <tissue evidence="1">Leaf</tissue>
    </source>
</reference>
<evidence type="ECO:0000313" key="1">
    <source>
        <dbReference type="EMBL" id="KAG5532194.1"/>
    </source>
</evidence>
<sequence length="70" mass="8015">MEQLHIQYRNGNTDLNILYGSKRQEDSVVTMNVVSDVRASMAASNKVYQTDSWIGDLFYCVLESWVVIVL</sequence>
<proteinExistence type="predicted"/>
<comment type="caution">
    <text evidence="1">The sequence shown here is derived from an EMBL/GenBank/DDBJ whole genome shotgun (WGS) entry which is preliminary data.</text>
</comment>
<dbReference type="AlphaFoldDB" id="A0AAV6IXQ0"/>
<keyword evidence="2" id="KW-1185">Reference proteome</keyword>
<accession>A0AAV6IXQ0</accession>
<protein>
    <submittedName>
        <fullName evidence="1">Uncharacterized protein</fullName>
    </submittedName>
</protein>
<dbReference type="EMBL" id="JACTNZ010000009">
    <property type="protein sequence ID" value="KAG5532194.1"/>
    <property type="molecule type" value="Genomic_DNA"/>
</dbReference>
<organism evidence="1 2">
    <name type="scientific">Rhododendron griersonianum</name>
    <dbReference type="NCBI Taxonomy" id="479676"/>
    <lineage>
        <taxon>Eukaryota</taxon>
        <taxon>Viridiplantae</taxon>
        <taxon>Streptophyta</taxon>
        <taxon>Embryophyta</taxon>
        <taxon>Tracheophyta</taxon>
        <taxon>Spermatophyta</taxon>
        <taxon>Magnoliopsida</taxon>
        <taxon>eudicotyledons</taxon>
        <taxon>Gunneridae</taxon>
        <taxon>Pentapetalae</taxon>
        <taxon>asterids</taxon>
        <taxon>Ericales</taxon>
        <taxon>Ericaceae</taxon>
        <taxon>Ericoideae</taxon>
        <taxon>Rhodoreae</taxon>
        <taxon>Rhododendron</taxon>
    </lineage>
</organism>
<gene>
    <name evidence="1" type="ORF">RHGRI_026727</name>
</gene>